<evidence type="ECO:0000313" key="3">
    <source>
        <dbReference type="Proteomes" id="UP001187531"/>
    </source>
</evidence>
<keyword evidence="1" id="KW-1133">Transmembrane helix</keyword>
<gene>
    <name evidence="2" type="ORF">QYM36_010733</name>
</gene>
<proteinExistence type="predicted"/>
<organism evidence="2 3">
    <name type="scientific">Artemia franciscana</name>
    <name type="common">Brine shrimp</name>
    <name type="synonym">Artemia sanfranciscana</name>
    <dbReference type="NCBI Taxonomy" id="6661"/>
    <lineage>
        <taxon>Eukaryota</taxon>
        <taxon>Metazoa</taxon>
        <taxon>Ecdysozoa</taxon>
        <taxon>Arthropoda</taxon>
        <taxon>Crustacea</taxon>
        <taxon>Branchiopoda</taxon>
        <taxon>Anostraca</taxon>
        <taxon>Artemiidae</taxon>
        <taxon>Artemia</taxon>
    </lineage>
</organism>
<keyword evidence="3" id="KW-1185">Reference proteome</keyword>
<name>A0AA88HQW6_ARTSF</name>
<reference evidence="2" key="1">
    <citation type="submission" date="2023-07" db="EMBL/GenBank/DDBJ databases">
        <title>Chromosome-level genome assembly of Artemia franciscana.</title>
        <authorList>
            <person name="Jo E."/>
        </authorList>
    </citation>
    <scope>NUCLEOTIDE SEQUENCE</scope>
    <source>
        <tissue evidence="2">Whole body</tissue>
    </source>
</reference>
<dbReference type="AlphaFoldDB" id="A0AA88HQW6"/>
<protein>
    <submittedName>
        <fullName evidence="2">Uncharacterized protein</fullName>
    </submittedName>
</protein>
<keyword evidence="1" id="KW-0472">Membrane</keyword>
<evidence type="ECO:0000313" key="2">
    <source>
        <dbReference type="EMBL" id="KAK2716245.1"/>
    </source>
</evidence>
<sequence>MKRPIAPLNFDRVTRFLLIKLCAVIALFVVGYVTTQEVDDAEYAKESRLGHQRIPYGYFQYANNPGPYQYEFGYSRGNPHHSRSHYEQASGPRFRARVKWNDAYSGYGEHYMEYNHAGYHLPVHSGAALGGAY</sequence>
<dbReference type="Proteomes" id="UP001187531">
    <property type="component" value="Unassembled WGS sequence"/>
</dbReference>
<evidence type="ECO:0000256" key="1">
    <source>
        <dbReference type="SAM" id="Phobius"/>
    </source>
</evidence>
<feature type="transmembrane region" description="Helical" evidence="1">
    <location>
        <begin position="12"/>
        <end position="33"/>
    </location>
</feature>
<keyword evidence="1" id="KW-0812">Transmembrane</keyword>
<comment type="caution">
    <text evidence="2">The sequence shown here is derived from an EMBL/GenBank/DDBJ whole genome shotgun (WGS) entry which is preliminary data.</text>
</comment>
<accession>A0AA88HQW6</accession>
<dbReference type="EMBL" id="JAVRJZ010000012">
    <property type="protein sequence ID" value="KAK2716245.1"/>
    <property type="molecule type" value="Genomic_DNA"/>
</dbReference>